<evidence type="ECO:0008006" key="3">
    <source>
        <dbReference type="Google" id="ProtNLM"/>
    </source>
</evidence>
<dbReference type="SUPFAM" id="SSF46785">
    <property type="entry name" value="Winged helix' DNA-binding domain"/>
    <property type="match status" value="1"/>
</dbReference>
<evidence type="ECO:0000313" key="2">
    <source>
        <dbReference type="Proteomes" id="UP000263012"/>
    </source>
</evidence>
<dbReference type="EMBL" id="CP025066">
    <property type="protein sequence ID" value="AUX08667.1"/>
    <property type="molecule type" value="Genomic_DNA"/>
</dbReference>
<name>A0A343THU5_9EURY</name>
<dbReference type="Gene3D" id="1.10.10.10">
    <property type="entry name" value="Winged helix-like DNA-binding domain superfamily/Winged helix DNA-binding domain"/>
    <property type="match status" value="1"/>
</dbReference>
<reference evidence="2" key="1">
    <citation type="submission" date="2017-11" db="EMBL/GenBank/DDBJ databases">
        <title>Phenotypic and genomic properties of facultatively anaerobic sulfur-reducing natronoarchaea from hypersaline soda lakes.</title>
        <authorList>
            <person name="Sorokin D.Y."/>
            <person name="Kublanov I.V."/>
            <person name="Roman P."/>
            <person name="Sinninghe Damste J.S."/>
            <person name="Golyshin P.N."/>
            <person name="Rojo D."/>
            <person name="Ciordia S."/>
            <person name="Mena M.D.C."/>
            <person name="Ferrer M."/>
            <person name="Messina E."/>
            <person name="Smedile F."/>
            <person name="La Spada G."/>
            <person name="La Cono V."/>
            <person name="Yakimov M.M."/>
        </authorList>
    </citation>
    <scope>NUCLEOTIDE SEQUENCE [LARGE SCALE GENOMIC DNA]</scope>
    <source>
        <strain evidence="2">AArc-Sl</strain>
    </source>
</reference>
<evidence type="ECO:0000313" key="1">
    <source>
        <dbReference type="EMBL" id="AUX08667.1"/>
    </source>
</evidence>
<dbReference type="Proteomes" id="UP000263012">
    <property type="component" value="Chromosome"/>
</dbReference>
<sequence>MNFLYTNGAEFPALIASNTGLYVTLAERRCAFLEEAGYIESVDEATVYRLTEEGTEYLESERGNWDRSFPGVDSNRASD</sequence>
<dbReference type="InterPro" id="IPR036390">
    <property type="entry name" value="WH_DNA-bd_sf"/>
</dbReference>
<dbReference type="KEGG" id="hdf:AArcSl_1029"/>
<dbReference type="InterPro" id="IPR036388">
    <property type="entry name" value="WH-like_DNA-bd_sf"/>
</dbReference>
<keyword evidence="2" id="KW-1185">Reference proteome</keyword>
<protein>
    <recommendedName>
        <fullName evidence="3">Phage PhiH1 repressor protein</fullName>
    </recommendedName>
</protein>
<gene>
    <name evidence="1" type="ORF">AArcSl_1029</name>
</gene>
<proteinExistence type="predicted"/>
<accession>A0A343THU5</accession>
<dbReference type="AlphaFoldDB" id="A0A343THU5"/>
<organism evidence="1 2">
    <name type="scientific">Halalkaliarchaeum desulfuricum</name>
    <dbReference type="NCBI Taxonomy" id="2055893"/>
    <lineage>
        <taxon>Archaea</taxon>
        <taxon>Methanobacteriati</taxon>
        <taxon>Methanobacteriota</taxon>
        <taxon>Stenosarchaea group</taxon>
        <taxon>Halobacteria</taxon>
        <taxon>Halobacteriales</taxon>
        <taxon>Haloferacaceae</taxon>
        <taxon>Halalkaliarchaeum</taxon>
    </lineage>
</organism>